<dbReference type="InterPro" id="IPR012881">
    <property type="entry name" value="DUF1685"/>
</dbReference>
<feature type="region of interest" description="Disordered" evidence="1">
    <location>
        <begin position="25"/>
        <end position="49"/>
    </location>
</feature>
<organism evidence="2 3">
    <name type="scientific">Camelina sativa</name>
    <name type="common">False flax</name>
    <name type="synonym">Myagrum sativum</name>
    <dbReference type="NCBI Taxonomy" id="90675"/>
    <lineage>
        <taxon>Eukaryota</taxon>
        <taxon>Viridiplantae</taxon>
        <taxon>Streptophyta</taxon>
        <taxon>Embryophyta</taxon>
        <taxon>Tracheophyta</taxon>
        <taxon>Spermatophyta</taxon>
        <taxon>Magnoliopsida</taxon>
        <taxon>eudicotyledons</taxon>
        <taxon>Gunneridae</taxon>
        <taxon>Pentapetalae</taxon>
        <taxon>rosids</taxon>
        <taxon>malvids</taxon>
        <taxon>Brassicales</taxon>
        <taxon>Brassicaceae</taxon>
        <taxon>Camelineae</taxon>
        <taxon>Camelina</taxon>
    </lineage>
</organism>
<dbReference type="GeneID" id="104785090"/>
<dbReference type="Proteomes" id="UP000694864">
    <property type="component" value="Chromosome 5"/>
</dbReference>
<protein>
    <submittedName>
        <fullName evidence="3">Uncharacterized protein LOC104785090</fullName>
    </submittedName>
</protein>
<accession>A0ABM0Z022</accession>
<dbReference type="Pfam" id="PF07939">
    <property type="entry name" value="DUF1685"/>
    <property type="match status" value="1"/>
</dbReference>
<name>A0ABM0Z022_CAMSA</name>
<evidence type="ECO:0000313" key="2">
    <source>
        <dbReference type="Proteomes" id="UP000694864"/>
    </source>
</evidence>
<dbReference type="PANTHER" id="PTHR33785">
    <property type="entry name" value="OS06G0550800 PROTEIN"/>
    <property type="match status" value="1"/>
</dbReference>
<evidence type="ECO:0000256" key="1">
    <source>
        <dbReference type="SAM" id="MobiDB-lite"/>
    </source>
</evidence>
<evidence type="ECO:0000313" key="3">
    <source>
        <dbReference type="RefSeq" id="XP_010508532.1"/>
    </source>
</evidence>
<sequence>MAGEELLRLFEQNWSERLILKKDKENLNGKSREKHEETEIPKKKEEEEDVKNFPVRFLVERAMSDETMMTTTSSKTSLFSSSSDDLFLSPSPRSVLPVKATPMKLQTILSGKEVNEFRIAERERVLSEKKDLQRKKMMMMMKSNVRRRRKGKSMSDLEYEELKGFMDLGFVFSEEDHKDSDLVSILPGLQRLVKKDHDGLVQVTNKEEGEEEDKSNGNRVARPYLSEAWDHCGGRKGKTQITTDIKWRVPAPATKEVDLKDNLRLWAHAVASTIR</sequence>
<proteinExistence type="predicted"/>
<feature type="compositionally biased region" description="Basic and acidic residues" evidence="1">
    <location>
        <begin position="25"/>
        <end position="45"/>
    </location>
</feature>
<keyword evidence="2" id="KW-1185">Reference proteome</keyword>
<reference evidence="2" key="1">
    <citation type="journal article" date="2014" name="Nat. Commun.">
        <title>The emerging biofuel crop Camelina sativa retains a highly undifferentiated hexaploid genome structure.</title>
        <authorList>
            <person name="Kagale S."/>
            <person name="Koh C."/>
            <person name="Nixon J."/>
            <person name="Bollina V."/>
            <person name="Clarke W.E."/>
            <person name="Tuteja R."/>
            <person name="Spillane C."/>
            <person name="Robinson S.J."/>
            <person name="Links M.G."/>
            <person name="Clarke C."/>
            <person name="Higgins E.E."/>
            <person name="Huebert T."/>
            <person name="Sharpe A.G."/>
            <person name="Parkin I.A."/>
        </authorList>
    </citation>
    <scope>NUCLEOTIDE SEQUENCE [LARGE SCALE GENOMIC DNA]</scope>
    <source>
        <strain evidence="2">cv. DH55</strain>
    </source>
</reference>
<gene>
    <name evidence="3" type="primary">LOC104785090</name>
</gene>
<dbReference type="PANTHER" id="PTHR33785:SF12">
    <property type="entry name" value="DUF1685 FAMILY PROTEIN"/>
    <property type="match status" value="1"/>
</dbReference>
<reference evidence="3" key="2">
    <citation type="submission" date="2025-08" db="UniProtKB">
        <authorList>
            <consortium name="RefSeq"/>
        </authorList>
    </citation>
    <scope>IDENTIFICATION</scope>
    <source>
        <tissue evidence="3">Leaf</tissue>
    </source>
</reference>
<dbReference type="RefSeq" id="XP_010508532.1">
    <property type="nucleotide sequence ID" value="XM_010510230.2"/>
</dbReference>